<protein>
    <submittedName>
        <fullName evidence="1">Uncharacterized protein</fullName>
    </submittedName>
</protein>
<sequence length="47" mass="5516">MAFIATKLRPTEQHSYDDWSNSVTAKASIRQLFQWFPNTEKQSEDIV</sequence>
<organism evidence="1 2">
    <name type="scientific">Prevotella aurantiaca</name>
    <dbReference type="NCBI Taxonomy" id="596085"/>
    <lineage>
        <taxon>Bacteria</taxon>
        <taxon>Pseudomonadati</taxon>
        <taxon>Bacteroidota</taxon>
        <taxon>Bacteroidia</taxon>
        <taxon>Bacteroidales</taxon>
        <taxon>Prevotellaceae</taxon>
        <taxon>Prevotella</taxon>
    </lineage>
</organism>
<reference evidence="1" key="1">
    <citation type="submission" date="2020-04" db="EMBL/GenBank/DDBJ databases">
        <title>Deep metagenomics examines the oral microbiome during advanced dental caries in children, revealing novel taxa and co-occurrences with host molecules.</title>
        <authorList>
            <person name="Baker J.L."/>
            <person name="Morton J.T."/>
            <person name="Dinis M."/>
            <person name="Alvarez R."/>
            <person name="Tran N.C."/>
            <person name="Knight R."/>
            <person name="Edlund A."/>
        </authorList>
    </citation>
    <scope>NUCLEOTIDE SEQUENCE</scope>
    <source>
        <strain evidence="1">JCVI_44_bin.5</strain>
    </source>
</reference>
<gene>
    <name evidence="1" type="ORF">HXN26_04755</name>
</gene>
<evidence type="ECO:0000313" key="2">
    <source>
        <dbReference type="Proteomes" id="UP000771736"/>
    </source>
</evidence>
<proteinExistence type="predicted"/>
<dbReference type="RefSeq" id="WP_155115517.1">
    <property type="nucleotide sequence ID" value="NZ_CALCFI010000048.1"/>
</dbReference>
<accession>A0A930HLZ3</accession>
<dbReference type="Proteomes" id="UP000771736">
    <property type="component" value="Unassembled WGS sequence"/>
</dbReference>
<dbReference type="EMBL" id="JABZSJ010000018">
    <property type="protein sequence ID" value="MBF1384153.1"/>
    <property type="molecule type" value="Genomic_DNA"/>
</dbReference>
<dbReference type="AlphaFoldDB" id="A0A930HLZ3"/>
<comment type="caution">
    <text evidence="1">The sequence shown here is derived from an EMBL/GenBank/DDBJ whole genome shotgun (WGS) entry which is preliminary data.</text>
</comment>
<name>A0A930HLZ3_9BACT</name>
<evidence type="ECO:0000313" key="1">
    <source>
        <dbReference type="EMBL" id="MBF1384153.1"/>
    </source>
</evidence>